<protein>
    <recommendedName>
        <fullName evidence="4">MADF domain-containing protein</fullName>
    </recommendedName>
</protein>
<dbReference type="GO" id="GO:0006357">
    <property type="term" value="P:regulation of transcription by RNA polymerase II"/>
    <property type="evidence" value="ECO:0007669"/>
    <property type="project" value="TreeGrafter"/>
</dbReference>
<proteinExistence type="predicted"/>
<comment type="caution">
    <text evidence="2">The sequence shown here is derived from an EMBL/GenBank/DDBJ whole genome shotgun (WGS) entry which is preliminary data.</text>
</comment>
<evidence type="ECO:0000256" key="1">
    <source>
        <dbReference type="PROSITE-ProRule" id="PRU00371"/>
    </source>
</evidence>
<dbReference type="Pfam" id="PF10545">
    <property type="entry name" value="MADF_DNA_bdg"/>
    <property type="match status" value="1"/>
</dbReference>
<dbReference type="InterPro" id="IPR004210">
    <property type="entry name" value="BESS_motif"/>
</dbReference>
<dbReference type="OrthoDB" id="6629542at2759"/>
<dbReference type="InterPro" id="IPR006578">
    <property type="entry name" value="MADF-dom"/>
</dbReference>
<dbReference type="AlphaFoldDB" id="A0A6A4JJL1"/>
<evidence type="ECO:0008006" key="4">
    <source>
        <dbReference type="Google" id="ProtNLM"/>
    </source>
</evidence>
<dbReference type="GO" id="GO:0005634">
    <property type="term" value="C:nucleus"/>
    <property type="evidence" value="ECO:0007669"/>
    <property type="project" value="UniProtKB-SubCell"/>
</dbReference>
<comment type="subcellular location">
    <subcellularLocation>
        <location evidence="1">Nucleus</location>
    </subcellularLocation>
</comment>
<evidence type="ECO:0000313" key="2">
    <source>
        <dbReference type="EMBL" id="KAF6205002.1"/>
    </source>
</evidence>
<name>A0A6A4JJL1_APOLU</name>
<dbReference type="SMART" id="SM00595">
    <property type="entry name" value="MADF"/>
    <property type="match status" value="1"/>
</dbReference>
<sequence>MDDTSPDIIFSVPKLINLVIPHEALYNPRHARFRDIKYTTALWKRIAGILGTNEFEAKTKWQNLRSNFMRERRKRSGTKKTAQTWVFYKKLLFLEKFLKFEPYRGSESDGEHLKKTLMTAEEVVDDDSRPQVTTNAKVEDPSFELLDVDDVSSEAGSSRWGEPHHFSPSHLKSYENSISSPEDPLQVRNCNCRAEDSDLSFFKGLIPHIKRLGDKDNLAFKREVVQLLEQKLDSSAWS</sequence>
<dbReference type="Pfam" id="PF02944">
    <property type="entry name" value="BESS"/>
    <property type="match status" value="1"/>
</dbReference>
<dbReference type="EMBL" id="WIXP02000009">
    <property type="protein sequence ID" value="KAF6205002.1"/>
    <property type="molecule type" value="Genomic_DNA"/>
</dbReference>
<reference evidence="2" key="1">
    <citation type="journal article" date="2021" name="Mol. Ecol. Resour.">
        <title>Apolygus lucorum genome provides insights into omnivorousness and mesophyll feeding.</title>
        <authorList>
            <person name="Liu Y."/>
            <person name="Liu H."/>
            <person name="Wang H."/>
            <person name="Huang T."/>
            <person name="Liu B."/>
            <person name="Yang B."/>
            <person name="Yin L."/>
            <person name="Li B."/>
            <person name="Zhang Y."/>
            <person name="Zhang S."/>
            <person name="Jiang F."/>
            <person name="Zhang X."/>
            <person name="Ren Y."/>
            <person name="Wang B."/>
            <person name="Wang S."/>
            <person name="Lu Y."/>
            <person name="Wu K."/>
            <person name="Fan W."/>
            <person name="Wang G."/>
        </authorList>
    </citation>
    <scope>NUCLEOTIDE SEQUENCE</scope>
    <source>
        <strain evidence="2">12Hb</strain>
    </source>
</reference>
<dbReference type="PROSITE" id="PS51029">
    <property type="entry name" value="MADF"/>
    <property type="match status" value="1"/>
</dbReference>
<dbReference type="InterPro" id="IPR039353">
    <property type="entry name" value="TF_Adf1"/>
</dbReference>
<accession>A0A6A4JJL1</accession>
<dbReference type="Proteomes" id="UP000466442">
    <property type="component" value="Linkage Group LG9"/>
</dbReference>
<dbReference type="PANTHER" id="PTHR12243">
    <property type="entry name" value="MADF DOMAIN TRANSCRIPTION FACTOR"/>
    <property type="match status" value="1"/>
</dbReference>
<organism evidence="2 3">
    <name type="scientific">Apolygus lucorum</name>
    <name type="common">Small green plant bug</name>
    <name type="synonym">Lygocoris lucorum</name>
    <dbReference type="NCBI Taxonomy" id="248454"/>
    <lineage>
        <taxon>Eukaryota</taxon>
        <taxon>Metazoa</taxon>
        <taxon>Ecdysozoa</taxon>
        <taxon>Arthropoda</taxon>
        <taxon>Hexapoda</taxon>
        <taxon>Insecta</taxon>
        <taxon>Pterygota</taxon>
        <taxon>Neoptera</taxon>
        <taxon>Paraneoptera</taxon>
        <taxon>Hemiptera</taxon>
        <taxon>Heteroptera</taxon>
        <taxon>Panheteroptera</taxon>
        <taxon>Cimicomorpha</taxon>
        <taxon>Miridae</taxon>
        <taxon>Mirini</taxon>
        <taxon>Apolygus</taxon>
    </lineage>
</organism>
<dbReference type="GO" id="GO:0003677">
    <property type="term" value="F:DNA binding"/>
    <property type="evidence" value="ECO:0007669"/>
    <property type="project" value="InterPro"/>
</dbReference>
<keyword evidence="3" id="KW-1185">Reference proteome</keyword>
<gene>
    <name evidence="2" type="ORF">GE061_019169</name>
</gene>
<keyword evidence="1" id="KW-0539">Nucleus</keyword>
<dbReference type="PROSITE" id="PS51031">
    <property type="entry name" value="BESS"/>
    <property type="match status" value="1"/>
</dbReference>
<evidence type="ECO:0000313" key="3">
    <source>
        <dbReference type="Proteomes" id="UP000466442"/>
    </source>
</evidence>
<dbReference type="PANTHER" id="PTHR12243:SF67">
    <property type="entry name" value="COREPRESSOR OF PANGOLIN, ISOFORM A-RELATED"/>
    <property type="match status" value="1"/>
</dbReference>
<dbReference type="GO" id="GO:0005667">
    <property type="term" value="C:transcription regulator complex"/>
    <property type="evidence" value="ECO:0007669"/>
    <property type="project" value="TreeGrafter"/>
</dbReference>